<feature type="chain" id="PRO_5010240666" evidence="1">
    <location>
        <begin position="23"/>
        <end position="151"/>
    </location>
</feature>
<keyword evidence="2" id="KW-0449">Lipoprotein</keyword>
<dbReference type="PROSITE" id="PS51257">
    <property type="entry name" value="PROKAR_LIPOPROTEIN"/>
    <property type="match status" value="1"/>
</dbReference>
<protein>
    <submittedName>
        <fullName evidence="2">Putative lipoprotein</fullName>
    </submittedName>
</protein>
<comment type="caution">
    <text evidence="2">The sequence shown here is derived from an EMBL/GenBank/DDBJ whole genome shotgun (WGS) entry which is preliminary data.</text>
</comment>
<reference evidence="2 3" key="1">
    <citation type="submission" date="2014-10" db="EMBL/GenBank/DDBJ databases">
        <authorList>
            <person name="Seo M.-J."/>
            <person name="Seok Y.J."/>
            <person name="Cha I.-T."/>
        </authorList>
    </citation>
    <scope>NUCLEOTIDE SEQUENCE [LARGE SCALE GENOMIC DNA]</scope>
    <source>
        <strain evidence="2 3">NEU</strain>
    </source>
</reference>
<evidence type="ECO:0000313" key="3">
    <source>
        <dbReference type="Proteomes" id="UP000180246"/>
    </source>
</evidence>
<evidence type="ECO:0000313" key="2">
    <source>
        <dbReference type="EMBL" id="OIJ42874.1"/>
    </source>
</evidence>
<dbReference type="RefSeq" id="WP_071363487.1">
    <property type="nucleotide sequence ID" value="NZ_DAMAFS010000001.1"/>
</dbReference>
<organism evidence="2 3">
    <name type="scientific">Massilia timonae</name>
    <dbReference type="NCBI Taxonomy" id="47229"/>
    <lineage>
        <taxon>Bacteria</taxon>
        <taxon>Pseudomonadati</taxon>
        <taxon>Pseudomonadota</taxon>
        <taxon>Betaproteobacteria</taxon>
        <taxon>Burkholderiales</taxon>
        <taxon>Oxalobacteraceae</taxon>
        <taxon>Telluria group</taxon>
        <taxon>Massilia</taxon>
    </lineage>
</organism>
<dbReference type="AlphaFoldDB" id="A0A1S2NDY5"/>
<gene>
    <name evidence="2" type="ORF">LO55_4998</name>
</gene>
<dbReference type="Proteomes" id="UP000180246">
    <property type="component" value="Unassembled WGS sequence"/>
</dbReference>
<name>A0A1S2NDY5_9BURK</name>
<evidence type="ECO:0000256" key="1">
    <source>
        <dbReference type="SAM" id="SignalP"/>
    </source>
</evidence>
<keyword evidence="1" id="KW-0732">Signal</keyword>
<proteinExistence type="predicted"/>
<dbReference type="EMBL" id="JRYB01000001">
    <property type="protein sequence ID" value="OIJ42874.1"/>
    <property type="molecule type" value="Genomic_DNA"/>
</dbReference>
<sequence>MSFPFRPFAVAAFASLALGGCATMSDSPVQQLEVRAVLDYREIGGVGCILSNDVGRWYMIAPGRVTVTRSSQPLSISCKKGSAATAAEVVQARLDTGNLMGNLVISAGLGYFVDRHSGAGYGYPAILTVVMQPSAPPPEAAGANPLETRVF</sequence>
<feature type="signal peptide" evidence="1">
    <location>
        <begin position="1"/>
        <end position="22"/>
    </location>
</feature>
<accession>A0A1S2NDY5</accession>